<dbReference type="Gene3D" id="1.10.10.60">
    <property type="entry name" value="Homeodomain-like"/>
    <property type="match status" value="1"/>
</dbReference>
<proteinExistence type="predicted"/>
<dbReference type="PANTHER" id="PTHR46796">
    <property type="entry name" value="HTH-TYPE TRANSCRIPTIONAL ACTIVATOR RHAS-RELATED"/>
    <property type="match status" value="1"/>
</dbReference>
<evidence type="ECO:0000313" key="6">
    <source>
        <dbReference type="Proteomes" id="UP000199614"/>
    </source>
</evidence>
<dbReference type="InterPro" id="IPR050204">
    <property type="entry name" value="AraC_XylS_family_regulators"/>
</dbReference>
<keyword evidence="6" id="KW-1185">Reference proteome</keyword>
<dbReference type="OrthoDB" id="2559672at2"/>
<dbReference type="SMART" id="SM00342">
    <property type="entry name" value="HTH_ARAC"/>
    <property type="match status" value="1"/>
</dbReference>
<keyword evidence="3" id="KW-0804">Transcription</keyword>
<dbReference type="STRING" id="260086.SAMN05216207_1002279"/>
<feature type="domain" description="HTH araC/xylS-type" evidence="4">
    <location>
        <begin position="181"/>
        <end position="266"/>
    </location>
</feature>
<evidence type="ECO:0000259" key="4">
    <source>
        <dbReference type="PROSITE" id="PS01124"/>
    </source>
</evidence>
<dbReference type="InterPro" id="IPR018060">
    <property type="entry name" value="HTH_AraC"/>
</dbReference>
<reference evidence="5 6" key="1">
    <citation type="submission" date="2016-10" db="EMBL/GenBank/DDBJ databases">
        <authorList>
            <person name="de Groot N.N."/>
        </authorList>
    </citation>
    <scope>NUCLEOTIDE SEQUENCE [LARGE SCALE GENOMIC DNA]</scope>
    <source>
        <strain evidence="5 6">CGMCC 4.1877</strain>
    </source>
</reference>
<dbReference type="InterPro" id="IPR009057">
    <property type="entry name" value="Homeodomain-like_sf"/>
</dbReference>
<accession>A0A1I4TGE3</accession>
<dbReference type="RefSeq" id="WP_093337252.1">
    <property type="nucleotide sequence ID" value="NZ_FOUY01000002.1"/>
</dbReference>
<dbReference type="Pfam" id="PF12833">
    <property type="entry name" value="HTH_18"/>
    <property type="match status" value="1"/>
</dbReference>
<keyword evidence="2 5" id="KW-0238">DNA-binding</keyword>
<dbReference type="SUPFAM" id="SSF46689">
    <property type="entry name" value="Homeodomain-like"/>
    <property type="match status" value="1"/>
</dbReference>
<dbReference type="PANTHER" id="PTHR46796:SF15">
    <property type="entry name" value="BLL1074 PROTEIN"/>
    <property type="match status" value="1"/>
</dbReference>
<evidence type="ECO:0000256" key="1">
    <source>
        <dbReference type="ARBA" id="ARBA00023015"/>
    </source>
</evidence>
<dbReference type="GO" id="GO:0043565">
    <property type="term" value="F:sequence-specific DNA binding"/>
    <property type="evidence" value="ECO:0007669"/>
    <property type="project" value="InterPro"/>
</dbReference>
<evidence type="ECO:0000256" key="3">
    <source>
        <dbReference type="ARBA" id="ARBA00023163"/>
    </source>
</evidence>
<evidence type="ECO:0000313" key="5">
    <source>
        <dbReference type="EMBL" id="SFM75759.1"/>
    </source>
</evidence>
<protein>
    <submittedName>
        <fullName evidence="5">AraC-type DNA-binding protein</fullName>
    </submittedName>
</protein>
<evidence type="ECO:0000256" key="2">
    <source>
        <dbReference type="ARBA" id="ARBA00023125"/>
    </source>
</evidence>
<organism evidence="5 6">
    <name type="scientific">Pseudonocardia ammonioxydans</name>
    <dbReference type="NCBI Taxonomy" id="260086"/>
    <lineage>
        <taxon>Bacteria</taxon>
        <taxon>Bacillati</taxon>
        <taxon>Actinomycetota</taxon>
        <taxon>Actinomycetes</taxon>
        <taxon>Pseudonocardiales</taxon>
        <taxon>Pseudonocardiaceae</taxon>
        <taxon>Pseudonocardia</taxon>
    </lineage>
</organism>
<gene>
    <name evidence="5" type="ORF">SAMN05216207_1002279</name>
</gene>
<sequence length="274" mass="28595">MTEPVGAWRWRSSAALRPLVPEIWAWRSAAGPPGTHQGVASAHLTVILCIDGRVELLRKPGATGGGGPYAASAAGLHASPAVIATGPEQAGLQLALTWRGARVLLGLPAAELAFDVVDLATLLPGVEPLLDRLHAAGSWAERCALLDAELCRIAASAPSGVRGPAEVGRAWDLLIRSGGTLRVADLAADVGWSPRHLGERIRRETGLGTKTAARVIRFERACTLLRSPAAPALAEVAVTCGYADQQHLARDFRELAGTTAGGWLTERPPPPGSP</sequence>
<name>A0A1I4TGE3_PSUAM</name>
<dbReference type="EMBL" id="FOUY01000002">
    <property type="protein sequence ID" value="SFM75759.1"/>
    <property type="molecule type" value="Genomic_DNA"/>
</dbReference>
<dbReference type="PROSITE" id="PS01124">
    <property type="entry name" value="HTH_ARAC_FAMILY_2"/>
    <property type="match status" value="1"/>
</dbReference>
<dbReference type="Proteomes" id="UP000199614">
    <property type="component" value="Unassembled WGS sequence"/>
</dbReference>
<dbReference type="AlphaFoldDB" id="A0A1I4TGE3"/>
<keyword evidence="1" id="KW-0805">Transcription regulation</keyword>
<dbReference type="GO" id="GO:0003700">
    <property type="term" value="F:DNA-binding transcription factor activity"/>
    <property type="evidence" value="ECO:0007669"/>
    <property type="project" value="InterPro"/>
</dbReference>